<organism evidence="2 3">
    <name type="scientific">Fraxinus pennsylvanica</name>
    <dbReference type="NCBI Taxonomy" id="56036"/>
    <lineage>
        <taxon>Eukaryota</taxon>
        <taxon>Viridiplantae</taxon>
        <taxon>Streptophyta</taxon>
        <taxon>Embryophyta</taxon>
        <taxon>Tracheophyta</taxon>
        <taxon>Spermatophyta</taxon>
        <taxon>Magnoliopsida</taxon>
        <taxon>eudicotyledons</taxon>
        <taxon>Gunneridae</taxon>
        <taxon>Pentapetalae</taxon>
        <taxon>asterids</taxon>
        <taxon>lamiids</taxon>
        <taxon>Lamiales</taxon>
        <taxon>Oleaceae</taxon>
        <taxon>Oleeae</taxon>
        <taxon>Fraxinus</taxon>
    </lineage>
</organism>
<dbReference type="Proteomes" id="UP000834106">
    <property type="component" value="Chromosome 6"/>
</dbReference>
<evidence type="ECO:0000256" key="1">
    <source>
        <dbReference type="SAM" id="MobiDB-lite"/>
    </source>
</evidence>
<dbReference type="AlphaFoldDB" id="A0AAD1Z632"/>
<feature type="region of interest" description="Disordered" evidence="1">
    <location>
        <begin position="66"/>
        <end position="93"/>
    </location>
</feature>
<proteinExistence type="predicted"/>
<evidence type="ECO:0000313" key="2">
    <source>
        <dbReference type="EMBL" id="CAI9763474.1"/>
    </source>
</evidence>
<protein>
    <submittedName>
        <fullName evidence="2">Uncharacterized protein</fullName>
    </submittedName>
</protein>
<gene>
    <name evidence="2" type="ORF">FPE_LOCUS10904</name>
</gene>
<name>A0AAD1Z632_9LAMI</name>
<dbReference type="EMBL" id="OU503041">
    <property type="protein sequence ID" value="CAI9763474.1"/>
    <property type="molecule type" value="Genomic_DNA"/>
</dbReference>
<evidence type="ECO:0000313" key="3">
    <source>
        <dbReference type="Proteomes" id="UP000834106"/>
    </source>
</evidence>
<feature type="compositionally biased region" description="Basic and acidic residues" evidence="1">
    <location>
        <begin position="74"/>
        <end position="87"/>
    </location>
</feature>
<accession>A0AAD1Z632</accession>
<keyword evidence="3" id="KW-1185">Reference proteome</keyword>
<reference evidence="2" key="1">
    <citation type="submission" date="2023-05" db="EMBL/GenBank/DDBJ databases">
        <authorList>
            <person name="Huff M."/>
        </authorList>
    </citation>
    <scope>NUCLEOTIDE SEQUENCE</scope>
</reference>
<sequence length="135" mass="15404">MCRITTQLACHAAELNEGYQLYIKAIEEVHEQIYRVAIGTKFPVETSPNQLDSCNEERSQFVLSDPNVSVTKGRKNDEKSKGKDHLTSGRFKSSIEVAQKNKKRYCALCKESSHDKRICPKYPKKNVNGHTEQMD</sequence>